<keyword evidence="12" id="KW-1017">Isopeptide bond</keyword>
<keyword evidence="5 12" id="KW-0597">Phosphoprotein</keyword>
<feature type="region of interest" description="Disordered" evidence="13">
    <location>
        <begin position="199"/>
        <end position="302"/>
    </location>
</feature>
<dbReference type="GO" id="GO:0006351">
    <property type="term" value="P:DNA-templated transcription"/>
    <property type="evidence" value="ECO:0007669"/>
    <property type="project" value="UniProtKB-UniRule"/>
</dbReference>
<dbReference type="InterPro" id="IPR033668">
    <property type="entry name" value="Reg_prot_E2"/>
</dbReference>
<keyword evidence="11 12" id="KW-0804">Transcription</keyword>
<reference evidence="16" key="1">
    <citation type="journal article" date="2018" name="Nat. Med.">
        <title>Expanded skin virome in DOCK8-deficient patients.</title>
        <authorList>
            <consortium name="NISC Comparative Sequencing Program"/>
            <person name="Tirosh O."/>
            <person name="Conlan S."/>
            <person name="Deming C."/>
            <person name="Lee-Lin S.Q."/>
            <person name="Huang X."/>
            <person name="Su H.C."/>
            <person name="Freeman A.F."/>
            <person name="Segre J.A."/>
            <person name="Kong H.H."/>
        </authorList>
    </citation>
    <scope>NUCLEOTIDE SEQUENCE</scope>
    <source>
        <strain evidence="16">HPV-mSK_090</strain>
    </source>
</reference>
<dbReference type="GO" id="GO:0003700">
    <property type="term" value="F:DNA-binding transcription factor activity"/>
    <property type="evidence" value="ECO:0007669"/>
    <property type="project" value="UniProtKB-UniRule"/>
</dbReference>
<evidence type="ECO:0000256" key="8">
    <source>
        <dbReference type="ARBA" id="ARBA00023015"/>
    </source>
</evidence>
<proteinExistence type="inferred from homology"/>
<dbReference type="InterPro" id="IPR035975">
    <property type="entry name" value="E2/EBNA1_C_sf"/>
</dbReference>
<dbReference type="SUPFAM" id="SSF51332">
    <property type="entry name" value="E2 regulatory, transactivation domain"/>
    <property type="match status" value="1"/>
</dbReference>
<comment type="caution">
    <text evidence="12">Lacks conserved residue(s) required for the propagation of feature annotation.</text>
</comment>
<comment type="function">
    <text evidence="12">Plays a role in the initiation of viral DNA replication. A dimer of E2 interacts with a dimer of E1 in order to improve specificity of E1 DNA binding activity. Once the complex recognizes and binds DNA at specific sites, the E2 dimer is removed from DNA. E2 also regulates viral transcription through binding to the E2RE response element (5'-ACCNNNNNNGGT-3') present in multiple copies in the regulatory regions of the viral genome. Activates or represses transcription depending on E2RE's position with regards to proximal promoter elements including the TATA-box. Repression occurs by sterically hindering the assembly of the transcription initiation complex.</text>
</comment>
<feature type="compositionally biased region" description="Low complexity" evidence="13">
    <location>
        <begin position="199"/>
        <end position="213"/>
    </location>
</feature>
<evidence type="ECO:0000256" key="9">
    <source>
        <dbReference type="ARBA" id="ARBA00023125"/>
    </source>
</evidence>
<dbReference type="Gene3D" id="1.10.287.30">
    <property type="entry name" value="E2 (early) protein, N terminal domain, subdomain 1"/>
    <property type="match status" value="1"/>
</dbReference>
<dbReference type="InterPro" id="IPR042504">
    <property type="entry name" value="Regulatory_protein_E2_N_2"/>
</dbReference>
<evidence type="ECO:0000256" key="6">
    <source>
        <dbReference type="ARBA" id="ARBA00022562"/>
    </source>
</evidence>
<dbReference type="Gene3D" id="3.30.70.330">
    <property type="match status" value="1"/>
</dbReference>
<feature type="domain" description="Papillomavirus E2 N-terminal" evidence="14">
    <location>
        <begin position="5"/>
        <end position="201"/>
    </location>
</feature>
<dbReference type="GO" id="GO:0006275">
    <property type="term" value="P:regulation of DNA replication"/>
    <property type="evidence" value="ECO:0007669"/>
    <property type="project" value="UniProtKB-UniRule"/>
</dbReference>
<evidence type="ECO:0000256" key="12">
    <source>
        <dbReference type="HAMAP-Rule" id="MF_04001"/>
    </source>
</evidence>
<evidence type="ECO:0000256" key="7">
    <source>
        <dbReference type="ARBA" id="ARBA00022705"/>
    </source>
</evidence>
<keyword evidence="6 12" id="KW-1048">Host nucleus</keyword>
<evidence type="ECO:0000256" key="5">
    <source>
        <dbReference type="ARBA" id="ARBA00022553"/>
    </source>
</evidence>
<dbReference type="InterPro" id="IPR012677">
    <property type="entry name" value="Nucleotide-bd_a/b_plait_sf"/>
</dbReference>
<dbReference type="Pfam" id="PF00511">
    <property type="entry name" value="PPV_E2_C"/>
    <property type="match status" value="1"/>
</dbReference>
<dbReference type="Gene3D" id="2.170.200.10">
    <property type="entry name" value="Papillomavirus E2 early protein domain"/>
    <property type="match status" value="1"/>
</dbReference>
<keyword evidence="4 12" id="KW-0244">Early protein</keyword>
<sequence length="401" mass="45669">MNQADLTARFDALQEELLNLIETGRDDLETQIKHWELTRKINVYMYYGRREGYKSFGLQQLPALQVSEYNAKVAISISLLLKSLATSRFAHEKWTLPETSAELILTPPKNCLKKSGYTVEVMYDNDPQNISLHTNWDHIYYQDVNEQWHKVAGKVDHNGMFYDDVLGERVYFYVFAPDAEKYGKTGQWTVKYKHTTISSVVTSSSKQSSSGYSARDSATSSRCSSPEEGPSTRRPETSSQESSRCSPSTSSLGNRRRRHQQGESESERDSGGGTTRKRRRPLSLGVSAEAVGSRHRSVPREGLSRLERLTEEARDPPIILIKGHANNLKCWRFRCNNRFGHLFSNISSVFRWIDDCHGSHESILGSRMIIAFKDSSQRQRFLATVTLPRNTTYAFGFIDSL</sequence>
<comment type="similarity">
    <text evidence="12">Belongs to the papillomaviridae E2 protein family.</text>
</comment>
<feature type="region of interest" description="DNA-binding domain" evidence="12">
    <location>
        <begin position="315"/>
        <end position="401"/>
    </location>
</feature>
<accession>A0A385PIT2</accession>
<dbReference type="GO" id="GO:0039693">
    <property type="term" value="P:viral DNA genome replication"/>
    <property type="evidence" value="ECO:0007669"/>
    <property type="project" value="UniProtKB-UniRule"/>
</dbReference>
<dbReference type="GO" id="GO:0000166">
    <property type="term" value="F:nucleotide binding"/>
    <property type="evidence" value="ECO:0007669"/>
    <property type="project" value="UniProtKB-UniRule"/>
</dbReference>
<dbReference type="InterPro" id="IPR042503">
    <property type="entry name" value="Regulatory_protein_E2_N_1"/>
</dbReference>
<evidence type="ECO:0000256" key="10">
    <source>
        <dbReference type="ARBA" id="ARBA00023159"/>
    </source>
</evidence>
<feature type="compositionally biased region" description="Basic and acidic residues" evidence="13">
    <location>
        <begin position="260"/>
        <end position="270"/>
    </location>
</feature>
<evidence type="ECO:0000256" key="1">
    <source>
        <dbReference type="ARBA" id="ARBA00004147"/>
    </source>
</evidence>
<evidence type="ECO:0000256" key="3">
    <source>
        <dbReference type="ARBA" id="ARBA00022491"/>
    </source>
</evidence>
<dbReference type="EMBL" id="MH777233">
    <property type="protein sequence ID" value="AYA93880.2"/>
    <property type="molecule type" value="Genomic_DNA"/>
</dbReference>
<name>A0A385PIT2_9PAPI</name>
<dbReference type="SUPFAM" id="SSF54957">
    <property type="entry name" value="Viral DNA-binding domain"/>
    <property type="match status" value="1"/>
</dbReference>
<evidence type="ECO:0000313" key="16">
    <source>
        <dbReference type="EMBL" id="AYA93880.2"/>
    </source>
</evidence>
<comment type="subunit">
    <text evidence="12">Binds DNA as homodimer. Interacts with protein E1; this interaction greatly increases E1 DNA-binding activity. Interacts with protein L1; this interaction enhances E2-dependent replication and transcription activation. Interacts with protein L2; this interaction inhibits E2 transcriptional activity but not DNA replication function E2. Interacts with protein E7; this interaction inhibits E7 oncogenic activity. Interacts with host TAF1; this interaction modulates E2-dependent transcriptional regulation. Interacts with host BRD4; this interaction mediates E2 transcriptional activation function. Additionally, the interaction with host BRD4 on mitotic chromosomes mediates tethering of the viral genome. Interacts with host TOPBP1; this interaction is required for optimal viral DNA replication.</text>
</comment>
<feature type="cross-link" description="Glycyl lysine isopeptide (Lys-Gly) (interchain with G-Cter in SUMO)" evidence="12">
    <location>
        <position position="322"/>
    </location>
</feature>
<gene>
    <name evidence="12" type="primary">E2</name>
</gene>
<keyword evidence="3 12" id="KW-0678">Repressor</keyword>
<comment type="PTM">
    <text evidence="12">Sumoylation plays a regulatory role in E2 transcriptional activity.</text>
</comment>
<dbReference type="GO" id="GO:0003677">
    <property type="term" value="F:DNA binding"/>
    <property type="evidence" value="ECO:0007669"/>
    <property type="project" value="UniProtKB-UniRule"/>
</dbReference>
<keyword evidence="12" id="KW-0832">Ubl conjugation</keyword>
<dbReference type="InterPro" id="IPR000427">
    <property type="entry name" value="Papillomavirus_E2_C"/>
</dbReference>
<organism evidence="16">
    <name type="scientific">Human papillomavirus</name>
    <dbReference type="NCBI Taxonomy" id="10566"/>
    <lineage>
        <taxon>Viruses</taxon>
        <taxon>Monodnaviria</taxon>
        <taxon>Shotokuvirae</taxon>
        <taxon>Cossaviricota</taxon>
        <taxon>Papovaviricetes</taxon>
        <taxon>Zurhausenvirales</taxon>
        <taxon>Papillomaviridae</taxon>
    </lineage>
</organism>
<keyword evidence="9 12" id="KW-0238">DNA-binding</keyword>
<dbReference type="GO" id="GO:0006260">
    <property type="term" value="P:DNA replication"/>
    <property type="evidence" value="ECO:0007669"/>
    <property type="project" value="UniProtKB-KW"/>
</dbReference>
<comment type="subcellular location">
    <subcellularLocation>
        <location evidence="1 12">Host nucleus</location>
    </subcellularLocation>
</comment>
<dbReference type="HAMAP" id="MF_04001">
    <property type="entry name" value="PPV_E2"/>
    <property type="match status" value="1"/>
</dbReference>
<evidence type="ECO:0000256" key="4">
    <source>
        <dbReference type="ARBA" id="ARBA00022518"/>
    </source>
</evidence>
<dbReference type="InterPro" id="IPR001866">
    <property type="entry name" value="PPV_E2_N"/>
</dbReference>
<evidence type="ECO:0000256" key="2">
    <source>
        <dbReference type="ARBA" id="ARBA00007794"/>
    </source>
</evidence>
<evidence type="ECO:0000256" key="13">
    <source>
        <dbReference type="SAM" id="MobiDB-lite"/>
    </source>
</evidence>
<feature type="compositionally biased region" description="Polar residues" evidence="13">
    <location>
        <begin position="237"/>
        <end position="253"/>
    </location>
</feature>
<protein>
    <recommendedName>
        <fullName evidence="12">Regulatory protein E2</fullName>
    </recommendedName>
</protein>
<evidence type="ECO:0000256" key="11">
    <source>
        <dbReference type="ARBA" id="ARBA00023163"/>
    </source>
</evidence>
<evidence type="ECO:0000259" key="14">
    <source>
        <dbReference type="Pfam" id="PF00508"/>
    </source>
</evidence>
<evidence type="ECO:0000259" key="15">
    <source>
        <dbReference type="Pfam" id="PF00511"/>
    </source>
</evidence>
<keyword evidence="7 12" id="KW-0235">DNA replication</keyword>
<keyword evidence="8 12" id="KW-0805">Transcription regulation</keyword>
<dbReference type="Pfam" id="PF00508">
    <property type="entry name" value="PPV_E2_N"/>
    <property type="match status" value="1"/>
</dbReference>
<comment type="PTM">
    <text evidence="12">Phosphorylated.</text>
</comment>
<keyword evidence="10 12" id="KW-0010">Activator</keyword>
<feature type="domain" description="Papillomavirus E2 C-terminal" evidence="15">
    <location>
        <begin position="317"/>
        <end position="394"/>
    </location>
</feature>
<dbReference type="InterPro" id="IPR036050">
    <property type="entry name" value="Regulatory_protein_E2_N"/>
</dbReference>
<dbReference type="GO" id="GO:0042025">
    <property type="term" value="C:host cell nucleus"/>
    <property type="evidence" value="ECO:0007669"/>
    <property type="project" value="UniProtKB-SubCell"/>
</dbReference>
<comment type="similarity">
    <text evidence="2">Belongs to the papillomaviridae E8^E2C protein family.</text>
</comment>